<gene>
    <name evidence="2" type="primary">orf344a</name>
</gene>
<reference evidence="2" key="1">
    <citation type="journal article" date="2021" name="Ecol Indic">
        <title>Morphological and molecular identification reveals that waters from an isolated oasis in Tamanrasset (extreme South of Algerian Sahara) are colonized by opportunistic and pollution-tolerant diatom species.</title>
        <authorList>
            <person name="Gastineau R."/>
            <person name="Hamedi C."/>
            <person name="Baba Hamed M.B."/>
            <person name="Abi-Ayad S.-M.E.-A."/>
            <person name="Bak M."/>
            <person name="Lemieux C."/>
            <person name="Turmel M."/>
            <person name="Dobosz S."/>
            <person name="Wrobel R.J."/>
            <person name="Kierzek A."/>
            <person name="Lange-Bertalot H."/>
            <person name="Witkowski A."/>
        </authorList>
    </citation>
    <scope>NUCLEOTIDE SEQUENCE</scope>
    <source>
        <strain evidence="2">SZCZR1825</strain>
    </source>
</reference>
<proteinExistence type="predicted"/>
<dbReference type="EMBL" id="MT383642">
    <property type="protein sequence ID" value="QWM93517.1"/>
    <property type="molecule type" value="Genomic_DNA"/>
</dbReference>
<dbReference type="RefSeq" id="YP_010134028.1">
    <property type="nucleotide sequence ID" value="NC_056791.1"/>
</dbReference>
<keyword evidence="1" id="KW-0472">Membrane</keyword>
<feature type="transmembrane region" description="Helical" evidence="1">
    <location>
        <begin position="185"/>
        <end position="205"/>
    </location>
</feature>
<keyword evidence="2" id="KW-0934">Plastid</keyword>
<keyword evidence="2" id="KW-0150">Chloroplast</keyword>
<accession>A0A8F0WGN3</accession>
<dbReference type="GeneID" id="67123690"/>
<organism evidence="2">
    <name type="scientific">Tryblionella apiculata</name>
    <dbReference type="NCBI Taxonomy" id="1003145"/>
    <lineage>
        <taxon>Eukaryota</taxon>
        <taxon>Sar</taxon>
        <taxon>Stramenopiles</taxon>
        <taxon>Ochrophyta</taxon>
        <taxon>Bacillariophyta</taxon>
        <taxon>Bacillariophyceae</taxon>
        <taxon>Bacillariophycidae</taxon>
        <taxon>Bacillariales</taxon>
        <taxon>Bacillariaceae</taxon>
        <taxon>Tryblionella</taxon>
    </lineage>
</organism>
<protein>
    <submittedName>
        <fullName evidence="2">Uncharacterized protein</fullName>
    </submittedName>
</protein>
<dbReference type="AlphaFoldDB" id="A0A8F0WGN3"/>
<feature type="transmembrane region" description="Helical" evidence="1">
    <location>
        <begin position="161"/>
        <end position="179"/>
    </location>
</feature>
<geneLocation type="chloroplast" evidence="2"/>
<keyword evidence="1" id="KW-1133">Transmembrane helix</keyword>
<evidence type="ECO:0000313" key="2">
    <source>
        <dbReference type="EMBL" id="QWM93517.1"/>
    </source>
</evidence>
<name>A0A8F0WGN3_9STRA</name>
<sequence length="344" mass="39761">MYYNRILCVWVLDPLDYFLLSAIIASLVASRLKDYLSENKATERLKNSIIKKSKLVMKSDKQIFNSKETRIKKIYKVVLENRGGQFENFQADHEFSNEVFNLAQNIRGLVERLARFLKERELKGIARIFFKSGRLLVELILYKCKIDITYSLLTEGLSTQFIVIIAAAGGATGFTLSWFSAGATLVAPPILISILLIRSVGQQIVNQRHYFKFKKLINQILEDAELKQTIRAFFMGGEVPTTTTIEMKPLDSDKNSLPEFNFKSDQTFEEFIKTRIKEKLELVENPTPEQLEEIIYNRKINKKRKSKTVYFKDFIDEMAEGPDDIIDAEIVKEFIEVKVKNEKV</sequence>
<keyword evidence="1" id="KW-0812">Transmembrane</keyword>
<evidence type="ECO:0000256" key="1">
    <source>
        <dbReference type="SAM" id="Phobius"/>
    </source>
</evidence>